<evidence type="ECO:0000313" key="2">
    <source>
        <dbReference type="Proteomes" id="UP000314294"/>
    </source>
</evidence>
<organism evidence="1 2">
    <name type="scientific">Liparis tanakae</name>
    <name type="common">Tanaka's snailfish</name>
    <dbReference type="NCBI Taxonomy" id="230148"/>
    <lineage>
        <taxon>Eukaryota</taxon>
        <taxon>Metazoa</taxon>
        <taxon>Chordata</taxon>
        <taxon>Craniata</taxon>
        <taxon>Vertebrata</taxon>
        <taxon>Euteleostomi</taxon>
        <taxon>Actinopterygii</taxon>
        <taxon>Neopterygii</taxon>
        <taxon>Teleostei</taxon>
        <taxon>Neoteleostei</taxon>
        <taxon>Acanthomorphata</taxon>
        <taxon>Eupercaria</taxon>
        <taxon>Perciformes</taxon>
        <taxon>Cottioidei</taxon>
        <taxon>Cottales</taxon>
        <taxon>Liparidae</taxon>
        <taxon>Liparis</taxon>
    </lineage>
</organism>
<comment type="caution">
    <text evidence="1">The sequence shown here is derived from an EMBL/GenBank/DDBJ whole genome shotgun (WGS) entry which is preliminary data.</text>
</comment>
<dbReference type="AlphaFoldDB" id="A0A4Z2I4W1"/>
<name>A0A4Z2I4W1_9TELE</name>
<accession>A0A4Z2I4W1</accession>
<protein>
    <submittedName>
        <fullName evidence="1">Uncharacterized protein</fullName>
    </submittedName>
</protein>
<reference evidence="1 2" key="1">
    <citation type="submission" date="2019-03" db="EMBL/GenBank/DDBJ databases">
        <title>First draft genome of Liparis tanakae, snailfish: a comprehensive survey of snailfish specific genes.</title>
        <authorList>
            <person name="Kim W."/>
            <person name="Song I."/>
            <person name="Jeong J.-H."/>
            <person name="Kim D."/>
            <person name="Kim S."/>
            <person name="Ryu S."/>
            <person name="Song J.Y."/>
            <person name="Lee S.K."/>
        </authorList>
    </citation>
    <scope>NUCLEOTIDE SEQUENCE [LARGE SCALE GENOMIC DNA]</scope>
    <source>
        <tissue evidence="1">Muscle</tissue>
    </source>
</reference>
<gene>
    <name evidence="1" type="ORF">EYF80_016717</name>
</gene>
<dbReference type="Proteomes" id="UP000314294">
    <property type="component" value="Unassembled WGS sequence"/>
</dbReference>
<evidence type="ECO:0000313" key="1">
    <source>
        <dbReference type="EMBL" id="TNN73047.1"/>
    </source>
</evidence>
<keyword evidence="2" id="KW-1185">Reference proteome</keyword>
<sequence length="84" mass="8843">MAVIHSRAETSDKEIEWHVVGETGESVRHGGRADGQAADGLGGACCCCSWQEEAACSGGAPGQEQMGTMKSKRCYMDCLPPPEV</sequence>
<dbReference type="EMBL" id="SRLO01000129">
    <property type="protein sequence ID" value="TNN73047.1"/>
    <property type="molecule type" value="Genomic_DNA"/>
</dbReference>
<proteinExistence type="predicted"/>